<accession>A0A812TVT7</accession>
<protein>
    <submittedName>
        <fullName evidence="1">Uncharacterized protein</fullName>
    </submittedName>
</protein>
<name>A0A812TVT7_SYMPI</name>
<comment type="caution">
    <text evidence="1">The sequence shown here is derived from an EMBL/GenBank/DDBJ whole genome shotgun (WGS) entry which is preliminary data.</text>
</comment>
<gene>
    <name evidence="1" type="ORF">SPIL2461_LOCUS14651</name>
</gene>
<evidence type="ECO:0000313" key="2">
    <source>
        <dbReference type="Proteomes" id="UP000649617"/>
    </source>
</evidence>
<organism evidence="1 2">
    <name type="scientific">Symbiodinium pilosum</name>
    <name type="common">Dinoflagellate</name>
    <dbReference type="NCBI Taxonomy" id="2952"/>
    <lineage>
        <taxon>Eukaryota</taxon>
        <taxon>Sar</taxon>
        <taxon>Alveolata</taxon>
        <taxon>Dinophyceae</taxon>
        <taxon>Suessiales</taxon>
        <taxon>Symbiodiniaceae</taxon>
        <taxon>Symbiodinium</taxon>
    </lineage>
</organism>
<keyword evidence="2" id="KW-1185">Reference proteome</keyword>
<dbReference type="AlphaFoldDB" id="A0A812TVT7"/>
<dbReference type="EMBL" id="CAJNIZ010034269">
    <property type="protein sequence ID" value="CAE7551410.1"/>
    <property type="molecule type" value="Genomic_DNA"/>
</dbReference>
<proteinExistence type="predicted"/>
<sequence length="146" mass="16253">AIVEAMLEVAHGNPAVEKDDELQTEDLDGGEQLVSKATDFFLSYLGLQTSKEAAVNASRMQEAMENLQVCRSWQELEDTWKTDCPKLHNAIVHNGWDKVTMEGTSAEGTPLILARPRNDMKPTGFFKFELNRAELEQVGVTVTEAQ</sequence>
<evidence type="ECO:0000313" key="1">
    <source>
        <dbReference type="EMBL" id="CAE7551410.1"/>
    </source>
</evidence>
<feature type="non-terminal residue" evidence="1">
    <location>
        <position position="146"/>
    </location>
</feature>
<reference evidence="1" key="1">
    <citation type="submission" date="2021-02" db="EMBL/GenBank/DDBJ databases">
        <authorList>
            <person name="Dougan E. K."/>
            <person name="Rhodes N."/>
            <person name="Thang M."/>
            <person name="Chan C."/>
        </authorList>
    </citation>
    <scope>NUCLEOTIDE SEQUENCE</scope>
</reference>
<dbReference type="Proteomes" id="UP000649617">
    <property type="component" value="Unassembled WGS sequence"/>
</dbReference>
<feature type="non-terminal residue" evidence="1">
    <location>
        <position position="1"/>
    </location>
</feature>